<keyword evidence="4" id="KW-1185">Reference proteome</keyword>
<dbReference type="InterPro" id="IPR036388">
    <property type="entry name" value="WH-like_DNA-bd_sf"/>
</dbReference>
<evidence type="ECO:0000256" key="1">
    <source>
        <dbReference type="SAM" id="MobiDB-lite"/>
    </source>
</evidence>
<dbReference type="PROSITE" id="PS50995">
    <property type="entry name" value="HTH_MARR_2"/>
    <property type="match status" value="1"/>
</dbReference>
<dbReference type="AlphaFoldDB" id="A0A3L6ZLP5"/>
<dbReference type="SMART" id="SM00347">
    <property type="entry name" value="HTH_MARR"/>
    <property type="match status" value="1"/>
</dbReference>
<name>A0A3L6ZLP5_9MICO</name>
<dbReference type="SUPFAM" id="SSF46785">
    <property type="entry name" value="Winged helix' DNA-binding domain"/>
    <property type="match status" value="1"/>
</dbReference>
<feature type="domain" description="HTH marR-type" evidence="2">
    <location>
        <begin position="1"/>
        <end position="152"/>
    </location>
</feature>
<dbReference type="GO" id="GO:0003700">
    <property type="term" value="F:DNA-binding transcription factor activity"/>
    <property type="evidence" value="ECO:0007669"/>
    <property type="project" value="InterPro"/>
</dbReference>
<dbReference type="RefSeq" id="WP_121673692.1">
    <property type="nucleotide sequence ID" value="NZ_BMXM01000010.1"/>
</dbReference>
<dbReference type="InterPro" id="IPR036390">
    <property type="entry name" value="WH_DNA-bd_sf"/>
</dbReference>
<protein>
    <submittedName>
        <fullName evidence="3">MarR family transcriptional regulator</fullName>
    </submittedName>
</protein>
<dbReference type="Gene3D" id="1.10.10.10">
    <property type="entry name" value="Winged helix-like DNA-binding domain superfamily/Winged helix DNA-binding domain"/>
    <property type="match status" value="1"/>
</dbReference>
<organism evidence="3 4">
    <name type="scientific">Mycetocola manganoxydans</name>
    <dbReference type="NCBI Taxonomy" id="699879"/>
    <lineage>
        <taxon>Bacteria</taxon>
        <taxon>Bacillati</taxon>
        <taxon>Actinomycetota</taxon>
        <taxon>Actinomycetes</taxon>
        <taxon>Micrococcales</taxon>
        <taxon>Microbacteriaceae</taxon>
        <taxon>Mycetocola</taxon>
    </lineage>
</organism>
<dbReference type="Pfam" id="PF12802">
    <property type="entry name" value="MarR_2"/>
    <property type="match status" value="1"/>
</dbReference>
<evidence type="ECO:0000313" key="3">
    <source>
        <dbReference type="EMBL" id="RLP68830.1"/>
    </source>
</evidence>
<proteinExistence type="predicted"/>
<dbReference type="PANTHER" id="PTHR33164">
    <property type="entry name" value="TRANSCRIPTIONAL REGULATOR, MARR FAMILY"/>
    <property type="match status" value="1"/>
</dbReference>
<sequence>MSGDDSQQARWLDDREKHVWLTLREFIWGFPAALDRQAQRDSALSIAEYSVLAALSEAQEHRMRAGDLASELGWQRSRLSHLVGRMEAKGLVERAISCDDGRGQDVALTDAGWSAIRAAAPGHVTFVREAVFDPLTPAEQDALESALTRIRTRIADDGLWAASKAPESCPPDVDPECETGG</sequence>
<dbReference type="OrthoDB" id="8635520at2"/>
<dbReference type="GO" id="GO:0006950">
    <property type="term" value="P:response to stress"/>
    <property type="evidence" value="ECO:0007669"/>
    <property type="project" value="TreeGrafter"/>
</dbReference>
<dbReference type="EMBL" id="RCUV01000018">
    <property type="protein sequence ID" value="RLP68830.1"/>
    <property type="molecule type" value="Genomic_DNA"/>
</dbReference>
<feature type="region of interest" description="Disordered" evidence="1">
    <location>
        <begin position="162"/>
        <end position="181"/>
    </location>
</feature>
<dbReference type="InterPro" id="IPR000835">
    <property type="entry name" value="HTH_MarR-typ"/>
</dbReference>
<gene>
    <name evidence="3" type="ORF">D9V29_12660</name>
</gene>
<evidence type="ECO:0000313" key="4">
    <source>
        <dbReference type="Proteomes" id="UP000270299"/>
    </source>
</evidence>
<reference evidence="3 4" key="1">
    <citation type="submission" date="2018-10" db="EMBL/GenBank/DDBJ databases">
        <authorList>
            <person name="Li J."/>
        </authorList>
    </citation>
    <scope>NUCLEOTIDE SEQUENCE [LARGE SCALE GENOMIC DNA]</scope>
    <source>
        <strain evidence="3 4">CCTCC AB209002</strain>
    </source>
</reference>
<dbReference type="PANTHER" id="PTHR33164:SF99">
    <property type="entry name" value="MARR FAMILY REGULATORY PROTEIN"/>
    <property type="match status" value="1"/>
</dbReference>
<evidence type="ECO:0000259" key="2">
    <source>
        <dbReference type="PROSITE" id="PS50995"/>
    </source>
</evidence>
<accession>A0A3L6ZLP5</accession>
<dbReference type="InterPro" id="IPR039422">
    <property type="entry name" value="MarR/SlyA-like"/>
</dbReference>
<comment type="caution">
    <text evidence="3">The sequence shown here is derived from an EMBL/GenBank/DDBJ whole genome shotgun (WGS) entry which is preliminary data.</text>
</comment>
<dbReference type="Proteomes" id="UP000270299">
    <property type="component" value="Unassembled WGS sequence"/>
</dbReference>
<dbReference type="PRINTS" id="PR00598">
    <property type="entry name" value="HTHMARR"/>
</dbReference>